<feature type="compositionally biased region" description="Polar residues" evidence="1">
    <location>
        <begin position="306"/>
        <end position="325"/>
    </location>
</feature>
<proteinExistence type="predicted"/>
<comment type="caution">
    <text evidence="2">The sequence shown here is derived from an EMBL/GenBank/DDBJ whole genome shotgun (WGS) entry which is preliminary data.</text>
</comment>
<dbReference type="Proteomes" id="UP000179441">
    <property type="component" value="Unassembled WGS sequence"/>
</dbReference>
<dbReference type="EMBL" id="MLIQ01000013">
    <property type="protein sequence ID" value="OHU57900.1"/>
    <property type="molecule type" value="Genomic_DNA"/>
</dbReference>
<organism evidence="2 5">
    <name type="scientific">Mycobacteroides chelonae</name>
    <name type="common">Mycobacterium chelonae</name>
    <dbReference type="NCBI Taxonomy" id="1774"/>
    <lineage>
        <taxon>Bacteria</taxon>
        <taxon>Bacillati</taxon>
        <taxon>Actinomycetota</taxon>
        <taxon>Actinomycetes</taxon>
        <taxon>Mycobacteriales</taxon>
        <taxon>Mycobacteriaceae</taxon>
        <taxon>Mycobacteroides</taxon>
    </lineage>
</organism>
<evidence type="ECO:0000313" key="4">
    <source>
        <dbReference type="Proteomes" id="UP000179441"/>
    </source>
</evidence>
<evidence type="ECO:0000313" key="3">
    <source>
        <dbReference type="EMBL" id="OHU79417.1"/>
    </source>
</evidence>
<feature type="region of interest" description="Disordered" evidence="1">
    <location>
        <begin position="306"/>
        <end position="405"/>
    </location>
</feature>
<protein>
    <recommendedName>
        <fullName evidence="6">Collagen-like protein</fullName>
    </recommendedName>
</protein>
<evidence type="ECO:0000313" key="5">
    <source>
        <dbReference type="Proteomes" id="UP000180043"/>
    </source>
</evidence>
<feature type="compositionally biased region" description="Low complexity" evidence="1">
    <location>
        <begin position="326"/>
        <end position="373"/>
    </location>
</feature>
<sequence length="405" mass="41766">MSIIDFILNLFRDPVQAASYVADPQTSLANAGLSAVTAAQVGAVMPVVAESVASNYGYQSQWVNTGNPMNDLSGNLQNYYAAQPDAPSILSPSLLSPRDNFSPRNNDFMSHNDTEFASHNPIASGNQVMSPSGNVDSFNRGPLLDLSFGDLQFGNRDTNAIGDGAVAVGGSNSGPIASGKGSTAVNGDVRDSNIINADHGSKVGVDQSQTRVGGDYTNVSGHGSAGIDKSVTVVDDHSQRNTTNINDSFNTDRSTNIGSGNTTHTDIASHNQVKTQTDIGSHNQTSTSTNTDIASHNKVNTDIASNNQAHTGTSLSNSHTNAINDSLNTSHSASSSTAVSNSHSSAINDSLSSPLNASHSSSMNESFNSSLGSHGAAGTGFEAQAQAQGHASAADHTTLPGTEHH</sequence>
<evidence type="ECO:0008006" key="6">
    <source>
        <dbReference type="Google" id="ProtNLM"/>
    </source>
</evidence>
<accession>A0A1S1LQ45</accession>
<feature type="compositionally biased region" description="Polar residues" evidence="1">
    <location>
        <begin position="206"/>
        <end position="221"/>
    </location>
</feature>
<feature type="compositionally biased region" description="Low complexity" evidence="1">
    <location>
        <begin position="383"/>
        <end position="394"/>
    </location>
</feature>
<name>A0A1S1LQ45_MYCCH</name>
<dbReference type="RefSeq" id="WP_057968936.1">
    <property type="nucleotide sequence ID" value="NZ_BSAK01000007.1"/>
</dbReference>
<feature type="region of interest" description="Disordered" evidence="1">
    <location>
        <begin position="195"/>
        <end position="293"/>
    </location>
</feature>
<evidence type="ECO:0000256" key="1">
    <source>
        <dbReference type="SAM" id="MobiDB-lite"/>
    </source>
</evidence>
<gene>
    <name evidence="2" type="ORF">BKG82_09625</name>
    <name evidence="3" type="ORF">BKG84_14500</name>
</gene>
<reference evidence="4 5" key="1">
    <citation type="submission" date="2016-10" db="EMBL/GenBank/DDBJ databases">
        <title>Evaluation of Human, Veterinary and Environmental Mycobacterium chelonae Isolates by Core Genome Phylogenomic Analysis, Targeted Gene Comparison, and Anti-microbial Susceptibility Patterns: A Tale of Mistaken Identities.</title>
        <authorList>
            <person name="Fogelson S.B."/>
            <person name="Camus A.C."/>
            <person name="Lorenz W."/>
            <person name="Vasireddy R."/>
            <person name="Vasireddy S."/>
            <person name="Smith T."/>
            <person name="Brown-Elliott B.A."/>
            <person name="Wallace R.J.Jr."/>
            <person name="Hasan N.A."/>
            <person name="Reischl U."/>
            <person name="Sanchez S."/>
        </authorList>
    </citation>
    <scope>NUCLEOTIDE SEQUENCE [LARGE SCALE GENOMIC DNA]</scope>
    <source>
        <strain evidence="2 5">15515</strain>
        <strain evidence="3 4">15518</strain>
    </source>
</reference>
<dbReference type="InterPro" id="IPR049709">
    <property type="entry name" value="IniB-like_N"/>
</dbReference>
<feature type="compositionally biased region" description="Polar residues" evidence="1">
    <location>
        <begin position="240"/>
        <end position="293"/>
    </location>
</feature>
<keyword evidence="4" id="KW-1185">Reference proteome</keyword>
<dbReference type="Proteomes" id="UP000180043">
    <property type="component" value="Unassembled WGS sequence"/>
</dbReference>
<dbReference type="EMBL" id="MLIS01000001">
    <property type="protein sequence ID" value="OHU79417.1"/>
    <property type="molecule type" value="Genomic_DNA"/>
</dbReference>
<evidence type="ECO:0000313" key="2">
    <source>
        <dbReference type="EMBL" id="OHU57900.1"/>
    </source>
</evidence>
<dbReference type="NCBIfam" id="NF038175">
    <property type="entry name" value="IniB_NTERM"/>
    <property type="match status" value="1"/>
</dbReference>
<dbReference type="AlphaFoldDB" id="A0A1S1LQ45"/>